<dbReference type="STRING" id="762948.HMPREF0733_11459"/>
<dbReference type="AlphaFoldDB" id="A0A3S5AE33"/>
<dbReference type="EMBL" id="LR134521">
    <property type="protein sequence ID" value="VEJ28861.1"/>
    <property type="molecule type" value="Genomic_DNA"/>
</dbReference>
<evidence type="ECO:0000313" key="1">
    <source>
        <dbReference type="EMBL" id="VEJ28861.1"/>
    </source>
</evidence>
<reference evidence="1 2" key="1">
    <citation type="submission" date="2018-12" db="EMBL/GenBank/DDBJ databases">
        <authorList>
            <consortium name="Pathogen Informatics"/>
        </authorList>
    </citation>
    <scope>NUCLEOTIDE SEQUENCE [LARGE SCALE GENOMIC DNA]</scope>
    <source>
        <strain evidence="1 2">NCTC10918</strain>
    </source>
</reference>
<proteinExistence type="predicted"/>
<organism evidence="1 2">
    <name type="scientific">Rothia dentocariosa</name>
    <dbReference type="NCBI Taxonomy" id="2047"/>
    <lineage>
        <taxon>Bacteria</taxon>
        <taxon>Bacillati</taxon>
        <taxon>Actinomycetota</taxon>
        <taxon>Actinomycetes</taxon>
        <taxon>Micrococcales</taxon>
        <taxon>Micrococcaceae</taxon>
        <taxon>Rothia</taxon>
    </lineage>
</organism>
<protein>
    <submittedName>
        <fullName evidence="1">Uncharacterized protein</fullName>
    </submittedName>
</protein>
<accession>A0A3S5AE33</accession>
<gene>
    <name evidence="1" type="ORF">NCTC10918_00099</name>
</gene>
<dbReference type="Proteomes" id="UP000270988">
    <property type="component" value="Chromosome"/>
</dbReference>
<name>A0A3S5AE33_9MICC</name>
<evidence type="ECO:0000313" key="2">
    <source>
        <dbReference type="Proteomes" id="UP000270988"/>
    </source>
</evidence>
<sequence length="232" mass="27218">MPYEHNLSRPFIAPIFIEEDGYWQNCMKPYLEREGWYIAEVDCAGVVDARDFGRRLLTALDFDWDSFLHEFDTEWAYEYATAVDWLDLRQGLFVYYKNFEDVLSMADRLGNDSYAIYAVNIIDSMRLDYPMRPSPYPRSGDDYEVTLGYGFGVSRASLPRVEQFFTGNNEILIAGPEVVEYPWTWHEERKKKYFPQGFPAPRCDERGDWIFDPERYPESPAFTGDAGYPVDE</sequence>